<protein>
    <submittedName>
        <fullName evidence="7">GATA zinc finger domain-containing protein 4-like</fullName>
    </submittedName>
</protein>
<evidence type="ECO:0000256" key="4">
    <source>
        <dbReference type="SAM" id="MobiDB-lite"/>
    </source>
</evidence>
<accession>A0A6P6YI16</accession>
<feature type="region of interest" description="Disordered" evidence="4">
    <location>
        <begin position="62"/>
        <end position="84"/>
    </location>
</feature>
<evidence type="ECO:0000256" key="3">
    <source>
        <dbReference type="ARBA" id="ARBA00023170"/>
    </source>
</evidence>
<evidence type="ECO:0000259" key="5">
    <source>
        <dbReference type="PROSITE" id="PS51843"/>
    </source>
</evidence>
<feature type="compositionally biased region" description="Low complexity" evidence="4">
    <location>
        <begin position="71"/>
        <end position="82"/>
    </location>
</feature>
<dbReference type="AlphaFoldDB" id="A0A6P6YI16"/>
<keyword evidence="3" id="KW-0675">Receptor</keyword>
<evidence type="ECO:0000256" key="1">
    <source>
        <dbReference type="ARBA" id="ARBA00023015"/>
    </source>
</evidence>
<gene>
    <name evidence="7" type="primary">LOC113798521</name>
</gene>
<evidence type="ECO:0000313" key="6">
    <source>
        <dbReference type="Proteomes" id="UP000515146"/>
    </source>
</evidence>
<reference evidence="7" key="1">
    <citation type="submission" date="2025-08" db="UniProtKB">
        <authorList>
            <consortium name="RefSeq"/>
        </authorList>
    </citation>
    <scope>IDENTIFICATION</scope>
    <source>
        <strain evidence="7">Airmid</strain>
    </source>
</reference>
<dbReference type="PROSITE" id="PS51843">
    <property type="entry name" value="NR_LBD"/>
    <property type="match status" value="1"/>
</dbReference>
<evidence type="ECO:0000313" key="7">
    <source>
        <dbReference type="RefSeq" id="XP_027204877.1"/>
    </source>
</evidence>
<evidence type="ECO:0000256" key="2">
    <source>
        <dbReference type="ARBA" id="ARBA00023163"/>
    </source>
</evidence>
<dbReference type="Gene3D" id="1.10.565.10">
    <property type="entry name" value="Retinoid X Receptor"/>
    <property type="match status" value="2"/>
</dbReference>
<dbReference type="Proteomes" id="UP000515146">
    <property type="component" value="Unplaced"/>
</dbReference>
<name>A0A6P6YI16_DERPT</name>
<dbReference type="InterPro" id="IPR035500">
    <property type="entry name" value="NHR-like_dom_sf"/>
</dbReference>
<feature type="domain" description="NR LBD" evidence="5">
    <location>
        <begin position="211"/>
        <end position="556"/>
    </location>
</feature>
<keyword evidence="2" id="KW-0804">Transcription</keyword>
<sequence>MNANNLKTSSSSSSMMKVNDNNNIIEKQSSKTTKSSNIGCLKSILINNIQPYYHRIDHASNQPTKLDETDNNNNNNNNNNQNKKCNIFQSLSSSTSSCPLRQMNKKSCSFVEMLGQIISNVFKSIDNNDNDDQTKMINNNNNNGQQQSEIMMMLNEQDELIFKQYQISKENVEIFRNFRLEYQEFFPENVDDSNESLTDYERLRLEQLDNALDPLRYSIRSRHHLKNEHYCNEDIHGYYLNQCLFRSFNGRPQQSNEELNENLYTDIEFTINMLITLAKQIKPFNEQSCNDQISLLQQSVMPIMTLRSLLLQNRKPPPLRPSSSSCSLKRQCSMSDSDDNYVATTTTTTTTATIDDNTIIKPKTILKRICLDAVRSNESQSSSSVNIRPSCIMKLTRTVENSTLSTCSNNNNHNSELSYHPNEITLEHEKHFQILYQKLFHSIDDYWLKDKYIFYLLFVIVLFQPSNHHHHCSTSNDLENVNQIREEHYRNLHLLQRYLRNQFVGQPNARFLARSHFVRLFDLIQQVYYIHHNVIQKLWSYNLKYAHNLWEKLCAH</sequence>
<dbReference type="InterPro" id="IPR000536">
    <property type="entry name" value="Nucl_hrmn_rcpt_lig-bd"/>
</dbReference>
<keyword evidence="1" id="KW-0805">Transcription regulation</keyword>
<keyword evidence="6" id="KW-1185">Reference proteome</keyword>
<dbReference type="KEGG" id="dpte:113798521"/>
<organism evidence="6 7">
    <name type="scientific">Dermatophagoides pteronyssinus</name>
    <name type="common">European house dust mite</name>
    <dbReference type="NCBI Taxonomy" id="6956"/>
    <lineage>
        <taxon>Eukaryota</taxon>
        <taxon>Metazoa</taxon>
        <taxon>Ecdysozoa</taxon>
        <taxon>Arthropoda</taxon>
        <taxon>Chelicerata</taxon>
        <taxon>Arachnida</taxon>
        <taxon>Acari</taxon>
        <taxon>Acariformes</taxon>
        <taxon>Sarcoptiformes</taxon>
        <taxon>Astigmata</taxon>
        <taxon>Psoroptidia</taxon>
        <taxon>Analgoidea</taxon>
        <taxon>Pyroglyphidae</taxon>
        <taxon>Dermatophagoidinae</taxon>
        <taxon>Dermatophagoides</taxon>
    </lineage>
</organism>
<proteinExistence type="predicted"/>
<dbReference type="SUPFAM" id="SSF48508">
    <property type="entry name" value="Nuclear receptor ligand-binding domain"/>
    <property type="match status" value="1"/>
</dbReference>
<dbReference type="InParanoid" id="A0A6P6YI16"/>
<dbReference type="OrthoDB" id="10458084at2759"/>
<dbReference type="RefSeq" id="XP_027204877.1">
    <property type="nucleotide sequence ID" value="XM_027349076.1"/>
</dbReference>